<reference evidence="1" key="1">
    <citation type="submission" date="2024-12" db="EMBL/GenBank/DDBJ databases">
        <title>Comparative genomics and development of molecular markers within Purpureocillium lilacinum and among Purpureocillium species.</title>
        <authorList>
            <person name="Yeh Z.-Y."/>
            <person name="Ni N.-T."/>
            <person name="Lo P.-H."/>
            <person name="Mushyakhwo K."/>
            <person name="Lin C.-F."/>
            <person name="Nai Y.-S."/>
        </authorList>
    </citation>
    <scope>NUCLEOTIDE SEQUENCE</scope>
    <source>
        <strain evidence="1">NCHU-NPUST-175</strain>
    </source>
</reference>
<comment type="caution">
    <text evidence="1">The sequence shown here is derived from an EMBL/GenBank/DDBJ whole genome shotgun (WGS) entry which is preliminary data.</text>
</comment>
<protein>
    <submittedName>
        <fullName evidence="1">Uncharacterized protein</fullName>
    </submittedName>
</protein>
<accession>A0ACC4DLP7</accession>
<proteinExistence type="predicted"/>
<name>A0ACC4DLP7_PURLI</name>
<dbReference type="Proteomes" id="UP001638806">
    <property type="component" value="Unassembled WGS sequence"/>
</dbReference>
<evidence type="ECO:0000313" key="2">
    <source>
        <dbReference type="Proteomes" id="UP001638806"/>
    </source>
</evidence>
<evidence type="ECO:0000313" key="1">
    <source>
        <dbReference type="EMBL" id="KAL3956747.1"/>
    </source>
</evidence>
<gene>
    <name evidence="1" type="ORF">ACCO45_009593</name>
</gene>
<sequence>MAFTTATSSVTSYLHRRAGSIKDNVRQKGTISGWVLPKQTTTFADEGQWSNIDTDVTPIERRTWSTWTLLGFWFSDALNAQGWQVAASIMAVGLTWREALYCLLIGYSMVIIPLILNGAIGAHLHVNFAVASRASFGFYLSRAAVVIRMITALFWHAIQTYTGSTAMTQVIRAIWPSYLDIPNTIPASVGITTHQMCSHVLFWSLQFPFLLIPPHKLSWFFVMKTVVVMVTSVAVVIALCVKAGGAGEIGSSRQSCPGQRKAG</sequence>
<organism evidence="1 2">
    <name type="scientific">Purpureocillium lilacinum</name>
    <name type="common">Paecilomyces lilacinus</name>
    <dbReference type="NCBI Taxonomy" id="33203"/>
    <lineage>
        <taxon>Eukaryota</taxon>
        <taxon>Fungi</taxon>
        <taxon>Dikarya</taxon>
        <taxon>Ascomycota</taxon>
        <taxon>Pezizomycotina</taxon>
        <taxon>Sordariomycetes</taxon>
        <taxon>Hypocreomycetidae</taxon>
        <taxon>Hypocreales</taxon>
        <taxon>Ophiocordycipitaceae</taxon>
        <taxon>Purpureocillium</taxon>
    </lineage>
</organism>
<keyword evidence="2" id="KW-1185">Reference proteome</keyword>
<dbReference type="EMBL" id="JBGNUJ010000008">
    <property type="protein sequence ID" value="KAL3956747.1"/>
    <property type="molecule type" value="Genomic_DNA"/>
</dbReference>